<dbReference type="GO" id="GO:0000981">
    <property type="term" value="F:DNA-binding transcription factor activity, RNA polymerase II-specific"/>
    <property type="evidence" value="ECO:0007669"/>
    <property type="project" value="TreeGrafter"/>
</dbReference>
<reference evidence="9" key="1">
    <citation type="submission" date="2021-06" db="EMBL/GenBank/DDBJ databases">
        <authorList>
            <person name="Kallberg Y."/>
            <person name="Tangrot J."/>
            <person name="Rosling A."/>
        </authorList>
    </citation>
    <scope>NUCLEOTIDE SEQUENCE</scope>
    <source>
        <strain evidence="9">AZ414A</strain>
    </source>
</reference>
<gene>
    <name evidence="9" type="ORF">DEBURN_LOCUS2824</name>
</gene>
<dbReference type="SMART" id="SM00401">
    <property type="entry name" value="ZnF_GATA"/>
    <property type="match status" value="2"/>
</dbReference>
<dbReference type="InterPro" id="IPR013088">
    <property type="entry name" value="Znf_NHR/GATA"/>
</dbReference>
<evidence type="ECO:0000256" key="5">
    <source>
        <dbReference type="ARBA" id="ARBA00023242"/>
    </source>
</evidence>
<feature type="domain" description="GATA-type" evidence="8">
    <location>
        <begin position="253"/>
        <end position="311"/>
    </location>
</feature>
<evidence type="ECO:0000256" key="7">
    <source>
        <dbReference type="SAM" id="MobiDB-lite"/>
    </source>
</evidence>
<dbReference type="GO" id="GO:0008270">
    <property type="term" value="F:zinc ion binding"/>
    <property type="evidence" value="ECO:0007669"/>
    <property type="project" value="UniProtKB-KW"/>
</dbReference>
<comment type="subcellular location">
    <subcellularLocation>
        <location evidence="1">Nucleus</location>
    </subcellularLocation>
</comment>
<dbReference type="InterPro" id="IPR000679">
    <property type="entry name" value="Znf_GATA"/>
</dbReference>
<dbReference type="InterPro" id="IPR039355">
    <property type="entry name" value="Transcription_factor_GATA"/>
</dbReference>
<dbReference type="GO" id="GO:0000122">
    <property type="term" value="P:negative regulation of transcription by RNA polymerase II"/>
    <property type="evidence" value="ECO:0007669"/>
    <property type="project" value="TreeGrafter"/>
</dbReference>
<keyword evidence="4" id="KW-0862">Zinc</keyword>
<protein>
    <submittedName>
        <fullName evidence="9">116_t:CDS:1</fullName>
    </submittedName>
</protein>
<dbReference type="GO" id="GO:0045944">
    <property type="term" value="P:positive regulation of transcription by RNA polymerase II"/>
    <property type="evidence" value="ECO:0007669"/>
    <property type="project" value="TreeGrafter"/>
</dbReference>
<feature type="compositionally biased region" description="Low complexity" evidence="7">
    <location>
        <begin position="52"/>
        <end position="64"/>
    </location>
</feature>
<evidence type="ECO:0000313" key="9">
    <source>
        <dbReference type="EMBL" id="CAG8463954.1"/>
    </source>
</evidence>
<dbReference type="PROSITE" id="PS00344">
    <property type="entry name" value="GATA_ZN_FINGER_1"/>
    <property type="match status" value="1"/>
</dbReference>
<comment type="caution">
    <text evidence="9">The sequence shown here is derived from an EMBL/GenBank/DDBJ whole genome shotgun (WGS) entry which is preliminary data.</text>
</comment>
<dbReference type="Pfam" id="PF00320">
    <property type="entry name" value="GATA"/>
    <property type="match status" value="2"/>
</dbReference>
<keyword evidence="2" id="KW-0479">Metal-binding</keyword>
<dbReference type="EMBL" id="CAJVPK010000163">
    <property type="protein sequence ID" value="CAG8463954.1"/>
    <property type="molecule type" value="Genomic_DNA"/>
</dbReference>
<evidence type="ECO:0000256" key="1">
    <source>
        <dbReference type="ARBA" id="ARBA00004123"/>
    </source>
</evidence>
<organism evidence="9 10">
    <name type="scientific">Diversispora eburnea</name>
    <dbReference type="NCBI Taxonomy" id="1213867"/>
    <lineage>
        <taxon>Eukaryota</taxon>
        <taxon>Fungi</taxon>
        <taxon>Fungi incertae sedis</taxon>
        <taxon>Mucoromycota</taxon>
        <taxon>Glomeromycotina</taxon>
        <taxon>Glomeromycetes</taxon>
        <taxon>Diversisporales</taxon>
        <taxon>Diversisporaceae</taxon>
        <taxon>Diversispora</taxon>
    </lineage>
</organism>
<dbReference type="AlphaFoldDB" id="A0A9N8VXP1"/>
<feature type="region of interest" description="Disordered" evidence="7">
    <location>
        <begin position="200"/>
        <end position="234"/>
    </location>
</feature>
<dbReference type="PROSITE" id="PS50114">
    <property type="entry name" value="GATA_ZN_FINGER_2"/>
    <property type="match status" value="2"/>
</dbReference>
<dbReference type="Gene3D" id="3.30.50.10">
    <property type="entry name" value="Erythroid Transcription Factor GATA-1, subunit A"/>
    <property type="match status" value="2"/>
</dbReference>
<evidence type="ECO:0000313" key="10">
    <source>
        <dbReference type="Proteomes" id="UP000789706"/>
    </source>
</evidence>
<keyword evidence="5" id="KW-0539">Nucleus</keyword>
<accession>A0A9N8VXP1</accession>
<dbReference type="GO" id="GO:0000978">
    <property type="term" value="F:RNA polymerase II cis-regulatory region sequence-specific DNA binding"/>
    <property type="evidence" value="ECO:0007669"/>
    <property type="project" value="TreeGrafter"/>
</dbReference>
<feature type="compositionally biased region" description="Polar residues" evidence="7">
    <location>
        <begin position="65"/>
        <end position="75"/>
    </location>
</feature>
<proteinExistence type="predicted"/>
<sequence>MDLPIAKIIVNSDFDFITSGEENNVITPDVDDYSNNSSTTPNITILTHTASTTQTNAPSTTPTSKITHTALPSTPSTQEITFETSNIDNTTSTASNLNDTSIATHHEEFRIKNEERRQYEDYLINQSSLNDRAYLANYFQYIPHSSFPQTTLSNGNHAPLNNGNNANNGNYVITLPTNSNNTTRIDPSLLNYERNMSNVSIPGAQSYGDQSSSPTNNTNQTIKKRKRSKTESDYANVLSLQSSTSTAADGIRQSEIAQCSNCGVHDTPAWRRDLQGVALLCNACGLYLKNKGIHRPTEIAPDGSVRLKRTRTEPEVACHRCNENNTPCWRGPEGQKLCNKCGIFLKQHGYPSEIISTQKSTISFTL</sequence>
<name>A0A9N8VXP1_9GLOM</name>
<evidence type="ECO:0000256" key="3">
    <source>
        <dbReference type="ARBA" id="ARBA00022771"/>
    </source>
</evidence>
<keyword evidence="3 6" id="KW-0863">Zinc-finger</keyword>
<dbReference type="SUPFAM" id="SSF57716">
    <property type="entry name" value="Glucocorticoid receptor-like (DNA-binding domain)"/>
    <property type="match status" value="2"/>
</dbReference>
<dbReference type="CDD" id="cd00202">
    <property type="entry name" value="ZnF_GATA"/>
    <property type="match status" value="2"/>
</dbReference>
<dbReference type="PANTHER" id="PTHR10071">
    <property type="entry name" value="TRANSCRIPTION FACTOR GATA FAMILY MEMBER"/>
    <property type="match status" value="1"/>
</dbReference>
<keyword evidence="10" id="KW-1185">Reference proteome</keyword>
<evidence type="ECO:0000256" key="4">
    <source>
        <dbReference type="ARBA" id="ARBA00022833"/>
    </source>
</evidence>
<evidence type="ECO:0000259" key="8">
    <source>
        <dbReference type="PROSITE" id="PS50114"/>
    </source>
</evidence>
<dbReference type="OrthoDB" id="515401at2759"/>
<evidence type="ECO:0000256" key="6">
    <source>
        <dbReference type="PROSITE-ProRule" id="PRU00094"/>
    </source>
</evidence>
<feature type="domain" description="GATA-type" evidence="8">
    <location>
        <begin position="312"/>
        <end position="365"/>
    </location>
</feature>
<evidence type="ECO:0000256" key="2">
    <source>
        <dbReference type="ARBA" id="ARBA00022723"/>
    </source>
</evidence>
<dbReference type="PANTHER" id="PTHR10071:SF281">
    <property type="entry name" value="BOX A-BINDING FACTOR-RELATED"/>
    <property type="match status" value="1"/>
</dbReference>
<feature type="compositionally biased region" description="Polar residues" evidence="7">
    <location>
        <begin position="207"/>
        <end position="221"/>
    </location>
</feature>
<feature type="region of interest" description="Disordered" evidence="7">
    <location>
        <begin position="52"/>
        <end position="75"/>
    </location>
</feature>
<dbReference type="GO" id="GO:0005634">
    <property type="term" value="C:nucleus"/>
    <property type="evidence" value="ECO:0007669"/>
    <property type="project" value="UniProtKB-SubCell"/>
</dbReference>
<dbReference type="Proteomes" id="UP000789706">
    <property type="component" value="Unassembled WGS sequence"/>
</dbReference>